<evidence type="ECO:0008006" key="4">
    <source>
        <dbReference type="Google" id="ProtNLM"/>
    </source>
</evidence>
<evidence type="ECO:0000313" key="3">
    <source>
        <dbReference type="Proteomes" id="UP000000305"/>
    </source>
</evidence>
<dbReference type="HOGENOM" id="CLU_1572186_0_0_1"/>
<accession>E9G897</accession>
<dbReference type="InParanoid" id="E9G897"/>
<gene>
    <name evidence="2" type="ORF">DAPPUDRAFT_314973</name>
</gene>
<feature type="chain" id="PRO_5013084792" description="Cuticle protein" evidence="1">
    <location>
        <begin position="16"/>
        <end position="170"/>
    </location>
</feature>
<dbReference type="EMBL" id="GL732535">
    <property type="protein sequence ID" value="EFX84312.1"/>
    <property type="molecule type" value="Genomic_DNA"/>
</dbReference>
<evidence type="ECO:0000313" key="2">
    <source>
        <dbReference type="EMBL" id="EFX84312.1"/>
    </source>
</evidence>
<sequence>MKFVILAALLAVSVASYNNNVPGYFGSLAYSNPATSEPNYHTSVNSVNSAPVYSTPVTPVITYSALEVDNVSPVSAAYEVTTNKFINLKINDSGVRNVYATSTVGGGEYEHTTASTHVITSAYKEPEYSPTSIPTAVVSAPTYRIPPTTAVPVYVAEEKILPYWLRPGYY</sequence>
<keyword evidence="3" id="KW-1185">Reference proteome</keyword>
<dbReference type="OrthoDB" id="10412955at2759"/>
<reference evidence="2 3" key="1">
    <citation type="journal article" date="2011" name="Science">
        <title>The ecoresponsive genome of Daphnia pulex.</title>
        <authorList>
            <person name="Colbourne J.K."/>
            <person name="Pfrender M.E."/>
            <person name="Gilbert D."/>
            <person name="Thomas W.K."/>
            <person name="Tucker A."/>
            <person name="Oakley T.H."/>
            <person name="Tokishita S."/>
            <person name="Aerts A."/>
            <person name="Arnold G.J."/>
            <person name="Basu M.K."/>
            <person name="Bauer D.J."/>
            <person name="Caceres C.E."/>
            <person name="Carmel L."/>
            <person name="Casola C."/>
            <person name="Choi J.H."/>
            <person name="Detter J.C."/>
            <person name="Dong Q."/>
            <person name="Dusheyko S."/>
            <person name="Eads B.D."/>
            <person name="Frohlich T."/>
            <person name="Geiler-Samerotte K.A."/>
            <person name="Gerlach D."/>
            <person name="Hatcher P."/>
            <person name="Jogdeo S."/>
            <person name="Krijgsveld J."/>
            <person name="Kriventseva E.V."/>
            <person name="Kultz D."/>
            <person name="Laforsch C."/>
            <person name="Lindquist E."/>
            <person name="Lopez J."/>
            <person name="Manak J.R."/>
            <person name="Muller J."/>
            <person name="Pangilinan J."/>
            <person name="Patwardhan R.P."/>
            <person name="Pitluck S."/>
            <person name="Pritham E.J."/>
            <person name="Rechtsteiner A."/>
            <person name="Rho M."/>
            <person name="Rogozin I.B."/>
            <person name="Sakarya O."/>
            <person name="Salamov A."/>
            <person name="Schaack S."/>
            <person name="Shapiro H."/>
            <person name="Shiga Y."/>
            <person name="Skalitzky C."/>
            <person name="Smith Z."/>
            <person name="Souvorov A."/>
            <person name="Sung W."/>
            <person name="Tang Z."/>
            <person name="Tsuchiya D."/>
            <person name="Tu H."/>
            <person name="Vos H."/>
            <person name="Wang M."/>
            <person name="Wolf Y.I."/>
            <person name="Yamagata H."/>
            <person name="Yamada T."/>
            <person name="Ye Y."/>
            <person name="Shaw J.R."/>
            <person name="Andrews J."/>
            <person name="Crease T.J."/>
            <person name="Tang H."/>
            <person name="Lucas S.M."/>
            <person name="Robertson H.M."/>
            <person name="Bork P."/>
            <person name="Koonin E.V."/>
            <person name="Zdobnov E.M."/>
            <person name="Grigoriev I.V."/>
            <person name="Lynch M."/>
            <person name="Boore J.L."/>
        </authorList>
    </citation>
    <scope>NUCLEOTIDE SEQUENCE [LARGE SCALE GENOMIC DNA]</scope>
</reference>
<proteinExistence type="predicted"/>
<dbReference type="Proteomes" id="UP000000305">
    <property type="component" value="Unassembled WGS sequence"/>
</dbReference>
<name>E9G897_DAPPU</name>
<feature type="signal peptide" evidence="1">
    <location>
        <begin position="1"/>
        <end position="15"/>
    </location>
</feature>
<organism evidence="2 3">
    <name type="scientific">Daphnia pulex</name>
    <name type="common">Water flea</name>
    <dbReference type="NCBI Taxonomy" id="6669"/>
    <lineage>
        <taxon>Eukaryota</taxon>
        <taxon>Metazoa</taxon>
        <taxon>Ecdysozoa</taxon>
        <taxon>Arthropoda</taxon>
        <taxon>Crustacea</taxon>
        <taxon>Branchiopoda</taxon>
        <taxon>Diplostraca</taxon>
        <taxon>Cladocera</taxon>
        <taxon>Anomopoda</taxon>
        <taxon>Daphniidae</taxon>
        <taxon>Daphnia</taxon>
    </lineage>
</organism>
<protein>
    <recommendedName>
        <fullName evidence="4">Cuticle protein</fullName>
    </recommendedName>
</protein>
<evidence type="ECO:0000256" key="1">
    <source>
        <dbReference type="SAM" id="SignalP"/>
    </source>
</evidence>
<dbReference type="AlphaFoldDB" id="E9G897"/>
<dbReference type="KEGG" id="dpx:DAPPUDRAFT_314973"/>
<keyword evidence="1" id="KW-0732">Signal</keyword>